<keyword evidence="11 16" id="KW-0472">Membrane</keyword>
<feature type="binding site" evidence="15">
    <location>
        <position position="782"/>
    </location>
    <ligand>
        <name>ATP</name>
        <dbReference type="ChEBI" id="CHEBI:30616"/>
    </ligand>
</feature>
<dbReference type="InterPro" id="IPR000742">
    <property type="entry name" value="EGF"/>
</dbReference>
<evidence type="ECO:0000256" key="12">
    <source>
        <dbReference type="ARBA" id="ARBA00023157"/>
    </source>
</evidence>
<dbReference type="InterPro" id="IPR000152">
    <property type="entry name" value="EGF-type_Asp/Asn_hydroxyl_site"/>
</dbReference>
<dbReference type="PANTHER" id="PTHR27005">
    <property type="entry name" value="WALL-ASSOCIATED RECEPTOR KINASE-LIKE 21"/>
    <property type="match status" value="1"/>
</dbReference>
<dbReference type="InterPro" id="IPR000719">
    <property type="entry name" value="Prot_kinase_dom"/>
</dbReference>
<dbReference type="PROSITE" id="PS00107">
    <property type="entry name" value="PROTEIN_KINASE_ATP"/>
    <property type="match status" value="1"/>
</dbReference>
<feature type="signal peptide" evidence="17">
    <location>
        <begin position="1"/>
        <end position="28"/>
    </location>
</feature>
<evidence type="ECO:0000256" key="4">
    <source>
        <dbReference type="ARBA" id="ARBA00022679"/>
    </source>
</evidence>
<dbReference type="PROSITE" id="PS00010">
    <property type="entry name" value="ASX_HYDROXYL"/>
    <property type="match status" value="1"/>
</dbReference>
<organism evidence="20 21">
    <name type="scientific">Triticum turgidum subsp. durum</name>
    <name type="common">Durum wheat</name>
    <name type="synonym">Triticum durum</name>
    <dbReference type="NCBI Taxonomy" id="4567"/>
    <lineage>
        <taxon>Eukaryota</taxon>
        <taxon>Viridiplantae</taxon>
        <taxon>Streptophyta</taxon>
        <taxon>Embryophyta</taxon>
        <taxon>Tracheophyta</taxon>
        <taxon>Spermatophyta</taxon>
        <taxon>Magnoliopsida</taxon>
        <taxon>Liliopsida</taxon>
        <taxon>Poales</taxon>
        <taxon>Poaceae</taxon>
        <taxon>BOP clade</taxon>
        <taxon>Pooideae</taxon>
        <taxon>Triticodae</taxon>
        <taxon>Triticeae</taxon>
        <taxon>Triticinae</taxon>
        <taxon>Triticum</taxon>
    </lineage>
</organism>
<dbReference type="Gene3D" id="1.10.510.10">
    <property type="entry name" value="Transferase(Phosphotransferase) domain 1"/>
    <property type="match status" value="1"/>
</dbReference>
<keyword evidence="12" id="KW-1015">Disulfide bond</keyword>
<evidence type="ECO:0000313" key="20">
    <source>
        <dbReference type="EMBL" id="VAI36025.1"/>
    </source>
</evidence>
<keyword evidence="2" id="KW-0723">Serine/threonine-protein kinase</keyword>
<dbReference type="CDD" id="cd00054">
    <property type="entry name" value="EGF_CA"/>
    <property type="match status" value="1"/>
</dbReference>
<protein>
    <recommendedName>
        <fullName evidence="22">Protein kinase domain-containing protein</fullName>
    </recommendedName>
</protein>
<feature type="domain" description="Protein kinase" evidence="18">
    <location>
        <begin position="753"/>
        <end position="1035"/>
    </location>
</feature>
<evidence type="ECO:0008006" key="22">
    <source>
        <dbReference type="Google" id="ProtNLM"/>
    </source>
</evidence>
<gene>
    <name evidence="20" type="ORF">TRITD_5Bv1G189130</name>
</gene>
<dbReference type="Pfam" id="PF07645">
    <property type="entry name" value="EGF_CA"/>
    <property type="match status" value="1"/>
</dbReference>
<dbReference type="Proteomes" id="UP000324705">
    <property type="component" value="Chromosome 5B"/>
</dbReference>
<evidence type="ECO:0000259" key="19">
    <source>
        <dbReference type="PROSITE" id="PS50026"/>
    </source>
</evidence>
<dbReference type="SUPFAM" id="SSF57196">
    <property type="entry name" value="EGF/Laminin"/>
    <property type="match status" value="1"/>
</dbReference>
<dbReference type="GO" id="GO:0005509">
    <property type="term" value="F:calcium ion binding"/>
    <property type="evidence" value="ECO:0007669"/>
    <property type="project" value="InterPro"/>
</dbReference>
<keyword evidence="21" id="KW-1185">Reference proteome</keyword>
<keyword evidence="9 15" id="KW-0067">ATP-binding</keyword>
<dbReference type="SMART" id="SM00179">
    <property type="entry name" value="EGF_CA"/>
    <property type="match status" value="1"/>
</dbReference>
<dbReference type="AlphaFoldDB" id="A0A9R0XFY1"/>
<proteinExistence type="predicted"/>
<feature type="transmembrane region" description="Helical" evidence="16">
    <location>
        <begin position="677"/>
        <end position="700"/>
    </location>
</feature>
<dbReference type="InterPro" id="IPR049883">
    <property type="entry name" value="NOTCH1_EGF-like"/>
</dbReference>
<dbReference type="GO" id="GO:0004674">
    <property type="term" value="F:protein serine/threonine kinase activity"/>
    <property type="evidence" value="ECO:0007669"/>
    <property type="project" value="UniProtKB-KW"/>
</dbReference>
<evidence type="ECO:0000256" key="3">
    <source>
        <dbReference type="ARBA" id="ARBA00022536"/>
    </source>
</evidence>
<reference evidence="20 21" key="1">
    <citation type="submission" date="2017-09" db="EMBL/GenBank/DDBJ databases">
        <authorList>
            <consortium name="International Durum Wheat Genome Sequencing Consortium (IDWGSC)"/>
            <person name="Milanesi L."/>
        </authorList>
    </citation>
    <scope>NUCLEOTIDE SEQUENCE [LARGE SCALE GENOMIC DNA]</scope>
    <source>
        <strain evidence="21">cv. Svevo</strain>
    </source>
</reference>
<evidence type="ECO:0000256" key="15">
    <source>
        <dbReference type="PROSITE-ProRule" id="PRU10141"/>
    </source>
</evidence>
<evidence type="ECO:0000256" key="9">
    <source>
        <dbReference type="ARBA" id="ARBA00022840"/>
    </source>
</evidence>
<dbReference type="InterPro" id="IPR018097">
    <property type="entry name" value="EGF_Ca-bd_CS"/>
</dbReference>
<dbReference type="SMART" id="SM00181">
    <property type="entry name" value="EGF"/>
    <property type="match status" value="2"/>
</dbReference>
<dbReference type="PANTHER" id="PTHR27005:SF220">
    <property type="entry name" value="PROTEIN KINASE DOMAIN-CONTAINING PROTEIN"/>
    <property type="match status" value="1"/>
</dbReference>
<dbReference type="PROSITE" id="PS50026">
    <property type="entry name" value="EGF_3"/>
    <property type="match status" value="1"/>
</dbReference>
<comment type="subcellular location">
    <subcellularLocation>
        <location evidence="1">Membrane</location>
        <topology evidence="1">Single-pass type I membrane protein</topology>
    </subcellularLocation>
</comment>
<evidence type="ECO:0000256" key="2">
    <source>
        <dbReference type="ARBA" id="ARBA00022527"/>
    </source>
</evidence>
<keyword evidence="6 17" id="KW-0732">Signal</keyword>
<dbReference type="GO" id="GO:0030247">
    <property type="term" value="F:polysaccharide binding"/>
    <property type="evidence" value="ECO:0007669"/>
    <property type="project" value="InterPro"/>
</dbReference>
<keyword evidence="8" id="KW-0418">Kinase</keyword>
<evidence type="ECO:0000256" key="7">
    <source>
        <dbReference type="ARBA" id="ARBA00022741"/>
    </source>
</evidence>
<evidence type="ECO:0000256" key="8">
    <source>
        <dbReference type="ARBA" id="ARBA00022777"/>
    </source>
</evidence>
<dbReference type="PROSITE" id="PS50011">
    <property type="entry name" value="PROTEIN_KINASE_DOM"/>
    <property type="match status" value="1"/>
</dbReference>
<evidence type="ECO:0000256" key="6">
    <source>
        <dbReference type="ARBA" id="ARBA00022729"/>
    </source>
</evidence>
<dbReference type="InterPro" id="IPR001881">
    <property type="entry name" value="EGF-like_Ca-bd_dom"/>
</dbReference>
<dbReference type="Gramene" id="TRITD5Bv1G189130.3">
    <property type="protein sequence ID" value="TRITD5Bv1G189130.3"/>
    <property type="gene ID" value="TRITD5Bv1G189130"/>
</dbReference>
<feature type="chain" id="PRO_5040352755" description="Protein kinase domain-containing protein" evidence="17">
    <location>
        <begin position="29"/>
        <end position="1079"/>
    </location>
</feature>
<dbReference type="GO" id="GO:0007166">
    <property type="term" value="P:cell surface receptor signaling pathway"/>
    <property type="evidence" value="ECO:0007669"/>
    <property type="project" value="InterPro"/>
</dbReference>
<evidence type="ECO:0000256" key="1">
    <source>
        <dbReference type="ARBA" id="ARBA00004479"/>
    </source>
</evidence>
<evidence type="ECO:0000259" key="18">
    <source>
        <dbReference type="PROSITE" id="PS50011"/>
    </source>
</evidence>
<evidence type="ECO:0000256" key="17">
    <source>
        <dbReference type="SAM" id="SignalP"/>
    </source>
</evidence>
<dbReference type="GO" id="GO:0005524">
    <property type="term" value="F:ATP binding"/>
    <property type="evidence" value="ECO:0007669"/>
    <property type="project" value="UniProtKB-UniRule"/>
</dbReference>
<dbReference type="FunFam" id="3.30.200.20:FF:000043">
    <property type="entry name" value="Wall-associated receptor kinase 2"/>
    <property type="match status" value="1"/>
</dbReference>
<dbReference type="Pfam" id="PF13947">
    <property type="entry name" value="GUB_WAK_bind"/>
    <property type="match status" value="2"/>
</dbReference>
<dbReference type="PROSITE" id="PS01187">
    <property type="entry name" value="EGF_CA"/>
    <property type="match status" value="1"/>
</dbReference>
<dbReference type="PROSITE" id="PS00108">
    <property type="entry name" value="PROTEIN_KINASE_ST"/>
    <property type="match status" value="1"/>
</dbReference>
<sequence length="1079" mass="117235">MAHMAISFLKIILIASTAAALAAGGAAASPPAPAPMGMPGCHTICGNISVPYPFGMGPARCYWPGFNLTCDNTTTPPRLLLGGEGGILQVQYFSLFESSVLVKRTPGDVKIDRDGNGSIFSGGPDHGTYKIMISDDWSGGGNELVVLGCNVRATLKHGNATVSACSTLCGDDQPPEPMWSVPSRLESSMVCTGLGCCQAAIVAAAAAIGEVRVQLEWFGRNRSADEERMPTRMFVAKEGWFEKKHVSEPLLLQKPSAMGAMGIPVDYGVPVWLSWEVDTNISSSHGHGHVVCDQGTRGGYACRCDIYYEGNPYIPDGCQDIDECEFHPCLDDGVCTNKDGGFDCGCPPGTHGNNSVPGGCTPFVSITQAEGDMCGRKCGDVDVLYPFGIGPSHCYRPGFNLTCDYPSGKLPRLLLDRFGIFQVQEISLPDTTLRVTSSFAVIEANSKNDFGFDFNNYFTSRGDVLYSLSTRNELILSGCNVQATLHGLDNDASIISGCTSFCSESDVSAGRVPIARNKNCYGMGCCQARISEPLDGGMPGMLSLKFADMNNFPDNMSRPPYALIAEEGWFDNRLVSDQQTRALQNKLRFAPKVRIVVDWKVLPSESVGLHDLRDHAKSSSGLNCTMDVAANICKSKHSRCIPAGTNTGYSCQCWEGYQGNPYEPHGCKGDHISSKGIFAAIIGVSCGTGLVILILSSYIVSKKVKHRRAQVLKHKFFKQNHGQLLQQLVAQSVGIAESMIITLEELEKATHNFDNDLVIGGGGHGTVYKGILSNQRIVAIKKPKKVVQKEIDEFINEVVILSQINHRNVVKLFGCCLETEVPMLVYDFISNGTLYEHLHVEGPRSLSWGDRLRIAIETSKSLAYLHSAAAIPIIHRDVKSANILLDDTLTAKVADFGASRYIPMEKSGLETRAQGTRGYWDPMYFYTGRLTEKSDVYSFGVVLVELLTRQKPSSYLSSNDESLVVHFVTLFAEGNLPHILDPQVIEEGGKEVEEVAAIAIACVKLSGEDRPTMRQVELTLEGVRTSEGHVLHNAVAKEAHSNDIEVGVQSNKSVRKDNEGSTRQYSMEEEFILSASCPR</sequence>
<evidence type="ECO:0000256" key="11">
    <source>
        <dbReference type="ARBA" id="ARBA00023136"/>
    </source>
</evidence>
<evidence type="ECO:0000313" key="21">
    <source>
        <dbReference type="Proteomes" id="UP000324705"/>
    </source>
</evidence>
<dbReference type="GO" id="GO:0005886">
    <property type="term" value="C:plasma membrane"/>
    <property type="evidence" value="ECO:0007669"/>
    <property type="project" value="TreeGrafter"/>
</dbReference>
<evidence type="ECO:0000256" key="5">
    <source>
        <dbReference type="ARBA" id="ARBA00022692"/>
    </source>
</evidence>
<keyword evidence="13" id="KW-0325">Glycoprotein</keyword>
<dbReference type="Pfam" id="PF07714">
    <property type="entry name" value="PK_Tyr_Ser-Thr"/>
    <property type="match status" value="1"/>
</dbReference>
<dbReference type="SMART" id="SM00220">
    <property type="entry name" value="S_TKc"/>
    <property type="match status" value="1"/>
</dbReference>
<evidence type="ECO:0000256" key="10">
    <source>
        <dbReference type="ARBA" id="ARBA00022989"/>
    </source>
</evidence>
<keyword evidence="4" id="KW-0808">Transferase</keyword>
<keyword evidence="3 14" id="KW-0245">EGF-like domain</keyword>
<dbReference type="Gene3D" id="3.30.200.20">
    <property type="entry name" value="Phosphorylase Kinase, domain 1"/>
    <property type="match status" value="1"/>
</dbReference>
<dbReference type="SUPFAM" id="SSF56112">
    <property type="entry name" value="Protein kinase-like (PK-like)"/>
    <property type="match status" value="1"/>
</dbReference>
<dbReference type="InterPro" id="IPR008271">
    <property type="entry name" value="Ser/Thr_kinase_AS"/>
</dbReference>
<dbReference type="EMBL" id="LT934120">
    <property type="protein sequence ID" value="VAI36025.1"/>
    <property type="molecule type" value="Genomic_DNA"/>
</dbReference>
<dbReference type="InterPro" id="IPR017441">
    <property type="entry name" value="Protein_kinase_ATP_BS"/>
</dbReference>
<dbReference type="FunFam" id="1.10.510.10:FF:000084">
    <property type="entry name" value="Wall-associated receptor kinase 2"/>
    <property type="match status" value="1"/>
</dbReference>
<feature type="domain" description="EGF-like" evidence="19">
    <location>
        <begin position="320"/>
        <end position="356"/>
    </location>
</feature>
<keyword evidence="7 15" id="KW-0547">Nucleotide-binding</keyword>
<dbReference type="InterPro" id="IPR011009">
    <property type="entry name" value="Kinase-like_dom_sf"/>
</dbReference>
<dbReference type="InterPro" id="IPR025287">
    <property type="entry name" value="WAK_GUB"/>
</dbReference>
<accession>A0A9R0XFY1</accession>
<comment type="caution">
    <text evidence="14">Lacks conserved residue(s) required for the propagation of feature annotation.</text>
</comment>
<keyword evidence="5 16" id="KW-0812">Transmembrane</keyword>
<keyword evidence="10 16" id="KW-1133">Transmembrane helix</keyword>
<evidence type="ECO:0000256" key="16">
    <source>
        <dbReference type="SAM" id="Phobius"/>
    </source>
</evidence>
<dbReference type="Gene3D" id="2.10.25.10">
    <property type="entry name" value="Laminin"/>
    <property type="match status" value="1"/>
</dbReference>
<evidence type="ECO:0000256" key="14">
    <source>
        <dbReference type="PROSITE-ProRule" id="PRU00076"/>
    </source>
</evidence>
<dbReference type="InterPro" id="IPR045274">
    <property type="entry name" value="WAK-like"/>
</dbReference>
<evidence type="ECO:0000256" key="13">
    <source>
        <dbReference type="ARBA" id="ARBA00023180"/>
    </source>
</evidence>
<dbReference type="InterPro" id="IPR001245">
    <property type="entry name" value="Ser-Thr/Tyr_kinase_cat_dom"/>
</dbReference>
<name>A0A9R0XFY1_TRITD</name>